<comment type="caution">
    <text evidence="1">The sequence shown here is derived from an EMBL/GenBank/DDBJ whole genome shotgun (WGS) entry which is preliminary data.</text>
</comment>
<evidence type="ECO:0000313" key="1">
    <source>
        <dbReference type="EMBL" id="ORW99050.1"/>
    </source>
</evidence>
<dbReference type="Proteomes" id="UP000193710">
    <property type="component" value="Unassembled WGS sequence"/>
</dbReference>
<organism evidence="1 2">
    <name type="scientific">Mycobacterium triplex</name>
    <dbReference type="NCBI Taxonomy" id="47839"/>
    <lineage>
        <taxon>Bacteria</taxon>
        <taxon>Bacillati</taxon>
        <taxon>Actinomycetota</taxon>
        <taxon>Actinomycetes</taxon>
        <taxon>Mycobacteriales</taxon>
        <taxon>Mycobacteriaceae</taxon>
        <taxon>Mycobacterium</taxon>
        <taxon>Mycobacterium simiae complex</taxon>
    </lineage>
</organism>
<name>A0ABX3VWL2_9MYCO</name>
<evidence type="ECO:0000313" key="2">
    <source>
        <dbReference type="Proteomes" id="UP000193710"/>
    </source>
</evidence>
<dbReference type="EMBL" id="LQPY01000042">
    <property type="protein sequence ID" value="ORW99050.1"/>
    <property type="molecule type" value="Genomic_DNA"/>
</dbReference>
<proteinExistence type="predicted"/>
<accession>A0ABX3VWL2</accession>
<keyword evidence="2" id="KW-1185">Reference proteome</keyword>
<sequence>MIEMPVIPKAAVLHRDTAAPPQPSDVTTVAPQPVLITERQVKFATVTALSAPRPVSAPHRWLSALRLRLVQRAGAERQPRRHYPPRRLSYFENAATAREMDRL</sequence>
<gene>
    <name evidence="1" type="ORF">AWC29_29105</name>
</gene>
<reference evidence="1 2" key="1">
    <citation type="submission" date="2016-01" db="EMBL/GenBank/DDBJ databases">
        <title>The new phylogeny of the genus Mycobacterium.</title>
        <authorList>
            <person name="Tarcisio F."/>
            <person name="Conor M."/>
            <person name="Antonella G."/>
            <person name="Elisabetta G."/>
            <person name="Giulia F.S."/>
            <person name="Sara T."/>
            <person name="Anna F."/>
            <person name="Clotilde B."/>
            <person name="Roberto B."/>
            <person name="Veronica D.S."/>
            <person name="Fabio R."/>
            <person name="Monica P."/>
            <person name="Olivier J."/>
            <person name="Enrico T."/>
            <person name="Nicola S."/>
        </authorList>
    </citation>
    <scope>NUCLEOTIDE SEQUENCE [LARGE SCALE GENOMIC DNA]</scope>
    <source>
        <strain evidence="1 2">DSM 44626</strain>
    </source>
</reference>
<protein>
    <submittedName>
        <fullName evidence="1">Uncharacterized protein</fullName>
    </submittedName>
</protein>